<reference evidence="1 2" key="1">
    <citation type="journal article" date="2013" name="Curr. Biol.">
        <title>The Genome of the Foraminiferan Reticulomyxa filosa.</title>
        <authorList>
            <person name="Glockner G."/>
            <person name="Hulsmann N."/>
            <person name="Schleicher M."/>
            <person name="Noegel A.A."/>
            <person name="Eichinger L."/>
            <person name="Gallinger C."/>
            <person name="Pawlowski J."/>
            <person name="Sierra R."/>
            <person name="Euteneuer U."/>
            <person name="Pillet L."/>
            <person name="Moustafa A."/>
            <person name="Platzer M."/>
            <person name="Groth M."/>
            <person name="Szafranski K."/>
            <person name="Schliwa M."/>
        </authorList>
    </citation>
    <scope>NUCLEOTIDE SEQUENCE [LARGE SCALE GENOMIC DNA]</scope>
</reference>
<keyword evidence="2" id="KW-1185">Reference proteome</keyword>
<dbReference type="Proteomes" id="UP000023152">
    <property type="component" value="Unassembled WGS sequence"/>
</dbReference>
<dbReference type="AlphaFoldDB" id="X6MS05"/>
<organism evidence="1 2">
    <name type="scientific">Reticulomyxa filosa</name>
    <dbReference type="NCBI Taxonomy" id="46433"/>
    <lineage>
        <taxon>Eukaryota</taxon>
        <taxon>Sar</taxon>
        <taxon>Rhizaria</taxon>
        <taxon>Retaria</taxon>
        <taxon>Foraminifera</taxon>
        <taxon>Monothalamids</taxon>
        <taxon>Reticulomyxidae</taxon>
        <taxon>Reticulomyxa</taxon>
    </lineage>
</organism>
<protein>
    <submittedName>
        <fullName evidence="1">Uncharacterized protein</fullName>
    </submittedName>
</protein>
<evidence type="ECO:0000313" key="1">
    <source>
        <dbReference type="EMBL" id="ETO16619.1"/>
    </source>
</evidence>
<evidence type="ECO:0000313" key="2">
    <source>
        <dbReference type="Proteomes" id="UP000023152"/>
    </source>
</evidence>
<dbReference type="EMBL" id="ASPP01018041">
    <property type="protein sequence ID" value="ETO16619.1"/>
    <property type="molecule type" value="Genomic_DNA"/>
</dbReference>
<proteinExistence type="predicted"/>
<sequence length="131" mass="15360">MALLPNKSLAKSKGIYNLIVYERTKHIGRQIQILQKEERRKREIENPQINRCVSTIESHQEVVDTLEYEVDASGEGYILFFLARMRSYPTKYIKNSHTIFPELHEQCLTESSEPCFRSVEILRFNSPLLTN</sequence>
<gene>
    <name evidence="1" type="ORF">RFI_20720</name>
</gene>
<comment type="caution">
    <text evidence="1">The sequence shown here is derived from an EMBL/GenBank/DDBJ whole genome shotgun (WGS) entry which is preliminary data.</text>
</comment>
<accession>X6MS05</accession>
<name>X6MS05_RETFI</name>